<dbReference type="STRING" id="3641.A0A061DPQ2"/>
<dbReference type="Pfam" id="PF11250">
    <property type="entry name" value="FAF"/>
    <property type="match status" value="1"/>
</dbReference>
<organism evidence="4 5">
    <name type="scientific">Theobroma cacao</name>
    <name type="common">Cacao</name>
    <name type="synonym">Cocoa</name>
    <dbReference type="NCBI Taxonomy" id="3641"/>
    <lineage>
        <taxon>Eukaryota</taxon>
        <taxon>Viridiplantae</taxon>
        <taxon>Streptophyta</taxon>
        <taxon>Embryophyta</taxon>
        <taxon>Tracheophyta</taxon>
        <taxon>Spermatophyta</taxon>
        <taxon>Magnoliopsida</taxon>
        <taxon>eudicotyledons</taxon>
        <taxon>Gunneridae</taxon>
        <taxon>Pentapetalae</taxon>
        <taxon>rosids</taxon>
        <taxon>malvids</taxon>
        <taxon>Malvales</taxon>
        <taxon>Malvaceae</taxon>
        <taxon>Byttnerioideae</taxon>
        <taxon>Theobroma</taxon>
    </lineage>
</organism>
<feature type="region of interest" description="Disordered" evidence="2">
    <location>
        <begin position="236"/>
        <end position="256"/>
    </location>
</feature>
<proteinExistence type="inferred from homology"/>
<evidence type="ECO:0000313" key="4">
    <source>
        <dbReference type="EMBL" id="EOX94784.1"/>
    </source>
</evidence>
<dbReference type="HOGENOM" id="CLU_053779_0_0_1"/>
<feature type="region of interest" description="Disordered" evidence="2">
    <location>
        <begin position="168"/>
        <end position="192"/>
    </location>
</feature>
<dbReference type="Gramene" id="EOX94784">
    <property type="protein sequence ID" value="EOX94784"/>
    <property type="gene ID" value="TCM_004392"/>
</dbReference>
<feature type="compositionally biased region" description="Basic and acidic residues" evidence="2">
    <location>
        <begin position="58"/>
        <end position="74"/>
    </location>
</feature>
<dbReference type="OrthoDB" id="1916983at2759"/>
<dbReference type="Proteomes" id="UP000026915">
    <property type="component" value="Chromosome 1"/>
</dbReference>
<dbReference type="InterPro" id="IPR046431">
    <property type="entry name" value="FAF_dom"/>
</dbReference>
<feature type="region of interest" description="Disordered" evidence="2">
    <location>
        <begin position="276"/>
        <end position="313"/>
    </location>
</feature>
<keyword evidence="5" id="KW-1185">Reference proteome</keyword>
<feature type="compositionally biased region" description="Gly residues" evidence="2">
    <location>
        <begin position="279"/>
        <end position="292"/>
    </location>
</feature>
<comment type="similarity">
    <text evidence="1">Belongs to the fantastic four family.</text>
</comment>
<evidence type="ECO:0000256" key="1">
    <source>
        <dbReference type="ARBA" id="ARBA00008690"/>
    </source>
</evidence>
<protein>
    <recommendedName>
        <fullName evidence="3">FAF domain-containing protein</fullName>
    </recommendedName>
</protein>
<dbReference type="EMBL" id="CM001879">
    <property type="protein sequence ID" value="EOX94784.1"/>
    <property type="molecule type" value="Genomic_DNA"/>
</dbReference>
<dbReference type="PANTHER" id="PTHR33155">
    <property type="entry name" value="FANTASTIC FOUR-LIKE PROTEIN (DUF3049)"/>
    <property type="match status" value="1"/>
</dbReference>
<evidence type="ECO:0000259" key="3">
    <source>
        <dbReference type="Pfam" id="PF11250"/>
    </source>
</evidence>
<name>A0A061DPQ2_THECC</name>
<feature type="compositionally biased region" description="Polar residues" evidence="2">
    <location>
        <begin position="183"/>
        <end position="192"/>
    </location>
</feature>
<feature type="domain" description="FAF" evidence="3">
    <location>
        <begin position="177"/>
        <end position="229"/>
    </location>
</feature>
<evidence type="ECO:0000313" key="5">
    <source>
        <dbReference type="Proteomes" id="UP000026915"/>
    </source>
</evidence>
<dbReference type="InterPro" id="IPR021410">
    <property type="entry name" value="FAF"/>
</dbReference>
<dbReference type="OMA" id="CFVSERR"/>
<dbReference type="PANTHER" id="PTHR33155:SF8">
    <property type="entry name" value="PROTEIN FANTASTIC FOUR 1"/>
    <property type="match status" value="1"/>
</dbReference>
<evidence type="ECO:0000256" key="2">
    <source>
        <dbReference type="SAM" id="MobiDB-lite"/>
    </source>
</evidence>
<reference evidence="4 5" key="1">
    <citation type="journal article" date="2013" name="Genome Biol.">
        <title>The genome sequence of the most widely cultivated cacao type and its use to identify candidate genes regulating pod color.</title>
        <authorList>
            <person name="Motamayor J.C."/>
            <person name="Mockaitis K."/>
            <person name="Schmutz J."/>
            <person name="Haiminen N."/>
            <person name="Iii D.L."/>
            <person name="Cornejo O."/>
            <person name="Findley S.D."/>
            <person name="Zheng P."/>
            <person name="Utro F."/>
            <person name="Royaert S."/>
            <person name="Saski C."/>
            <person name="Jenkins J."/>
            <person name="Podicheti R."/>
            <person name="Zhao M."/>
            <person name="Scheffler B.E."/>
            <person name="Stack J.C."/>
            <person name="Feltus F.A."/>
            <person name="Mustiga G.M."/>
            <person name="Amores F."/>
            <person name="Phillips W."/>
            <person name="Marelli J.P."/>
            <person name="May G.D."/>
            <person name="Shapiro H."/>
            <person name="Ma J."/>
            <person name="Bustamante C.D."/>
            <person name="Schnell R.J."/>
            <person name="Main D."/>
            <person name="Gilbert D."/>
            <person name="Parida L."/>
            <person name="Kuhn D.N."/>
        </authorList>
    </citation>
    <scope>NUCLEOTIDE SEQUENCE [LARGE SCALE GENOMIC DNA]</scope>
    <source>
        <strain evidence="5">cv. Matina 1-6</strain>
    </source>
</reference>
<feature type="compositionally biased region" description="Acidic residues" evidence="2">
    <location>
        <begin position="241"/>
        <end position="255"/>
    </location>
</feature>
<dbReference type="eggNOG" id="ENOG502RYS2">
    <property type="taxonomic scope" value="Eukaryota"/>
</dbReference>
<dbReference type="AlphaFoldDB" id="A0A061DPQ2"/>
<dbReference type="KEGG" id="tcc:18613364"/>
<sequence>MSSNVCQGLQSCLEPRLVESRFLRLKLAPPKTNFSGSIVPRPCFTNPALTETKPSPYNEEKNTSITHNESDTNDCKLIGGNQNVDRGGWSFLQSLAANAKDSTENDKVYVHPLVKRSASMLSEKSLEMCTESLGSETGSEVSESSDDISLLSLETVVCNPSKPRESLVARKMTRSSSFPPPLTSISGSNGVQVRSHREGGRLVLQAVSIPPCHSYFHAERSEGRLRLSLLKDATPIFGDEGGQEEDQEVVEEDEHGEVVYEKKGVEGEVEDEECYWGEGMEGNSGNVGGEIGTGKLPRPSSCKESGRGHKGLLNWGPFWVAT</sequence>
<feature type="region of interest" description="Disordered" evidence="2">
    <location>
        <begin position="47"/>
        <end position="74"/>
    </location>
</feature>
<accession>A0A061DPQ2</accession>
<dbReference type="FunCoup" id="A0A061DPQ2">
    <property type="interactions" value="2"/>
</dbReference>
<dbReference type="InParanoid" id="A0A061DPQ2"/>
<dbReference type="Gramene" id="Tc01v2_t023270.1">
    <property type="protein sequence ID" value="Tc01v2_p023270.1"/>
    <property type="gene ID" value="Tc01v2_g023270"/>
</dbReference>
<gene>
    <name evidence="4" type="ORF">TCM_004392</name>
</gene>